<dbReference type="Pfam" id="PF04851">
    <property type="entry name" value="ResIII"/>
    <property type="match status" value="1"/>
</dbReference>
<evidence type="ECO:0000313" key="7">
    <source>
        <dbReference type="Proteomes" id="UP000002695"/>
    </source>
</evidence>
<comment type="cofactor">
    <cofactor evidence="1">
        <name>Mg(2+)</name>
        <dbReference type="ChEBI" id="CHEBI:18420"/>
    </cofactor>
</comment>
<dbReference type="KEGG" id="seo:STM14_0418"/>
<name>A0A0F6AXG6_SALT1</name>
<dbReference type="Proteomes" id="UP000002695">
    <property type="component" value="Chromosome"/>
</dbReference>
<dbReference type="InterPro" id="IPR014883">
    <property type="entry name" value="VRR_NUC"/>
</dbReference>
<evidence type="ECO:0000256" key="3">
    <source>
        <dbReference type="ARBA" id="ARBA00022801"/>
    </source>
</evidence>
<dbReference type="InterPro" id="IPR050742">
    <property type="entry name" value="Helicase_Restrict-Modif_Enz"/>
</dbReference>
<evidence type="ECO:0000259" key="5">
    <source>
        <dbReference type="Pfam" id="PF08774"/>
    </source>
</evidence>
<feature type="domain" description="VRR-NUC" evidence="5">
    <location>
        <begin position="879"/>
        <end position="971"/>
    </location>
</feature>
<sequence length="991" mass="113520">MMMNILLEELPHQEQALAAILASFTGIDHAQADHNHYANPLIKERYDDKANIDVKMETGTGKTYVYTRLMYELHQKYGLFKFVLVVPTPAIKEGARNFITSDYARQHFSQFYENTRMELCTINAGDFKVKSGRKNFPAQLLSFTDASRRDSHTIQVLLINAQMLNSASMTRDDYDQTLLGGLTSPVKGLQMTRPVVIIDEPHRFARDNKFYRAIQAIQPQMIVRFGATFPDIVEGKGKNKCVRKDYYRRQPQFDLNAVDSFNDGLVKGIDIYYPNLPEEQANNRYIVDSVTAKKLILRRGSKIAEVGVGENLADVDAGFEGSIEYAGSKMLSNDLELEAGMALVPGTFGASYQELIIQDAIDKHFDTEQANFLRSNEPENNAPRIKTLSLFFIDSIKSYRDDEGWLKVTFERLLKKKLTQLIDDYQRKTLPREVEYLSFLQATLASLHSDNQNVHAGYFGEDRGSGDEAIQAEVDDILKNKEKLLSFSDHHGNWETRRFLFSKWTLREGWDNPNVFVIAKLRSSGSESSKIQEVGRGLRLPVDENGHRVHQEEWPSRLSFLIGYDEKAFASMLVDEINRDSKVQLNEQKLDEAMITLIVTERQKVDPAFTELRLLEDLDDKKLINRSNEFKPSVTLNGETKSGFAWLLEFYPELTQARVRADRIRDNKPASRLRVRLRKENWEQLSSIWEQFSRRYMLQFERSGASLEQIAAEVLRDPALYIRQKPSQVQQRLVSNEDNGRFEVAQREGELAASEFMAGMKYGHFLKQLALRTSLPVNVLHPVLMAMLRDVLHGDSRYLSEISLDNMTRALQTRINAHFAQRHDYLPLDFQASTSVFDSTARQFREEISAEIVGKNVDENAIDDPRSLYQIPPLRYDSVDPELPLLKYDYPQQVSVFGKLPKRAIQIPKYTGGSTTPDFVYRIERQDADSVYLLVETKAENMRVGDQVILDAQRKFFDMLRRQNINVEFAEATSAPAVFSTINGLIEGKAN</sequence>
<proteinExistence type="predicted"/>
<dbReference type="REBASE" id="22606">
    <property type="entry name" value="SenT1ORF417P"/>
</dbReference>
<accession>A0A0F6AXG6</accession>
<dbReference type="AlphaFoldDB" id="A0A0F6AXG6"/>
<evidence type="ECO:0000313" key="6">
    <source>
        <dbReference type="EMBL" id="ACY86938.1"/>
    </source>
</evidence>
<dbReference type="NCBIfam" id="NF012027">
    <property type="entry name" value="PRK15483.1"/>
    <property type="match status" value="1"/>
</dbReference>
<gene>
    <name evidence="6" type="primary">res</name>
    <name evidence="6" type="ordered locus">STM14_0418</name>
</gene>
<dbReference type="InterPro" id="IPR006935">
    <property type="entry name" value="Helicase/UvrB_N"/>
</dbReference>
<feature type="domain" description="Helicase/UvrB N-terminal" evidence="4">
    <location>
        <begin position="9"/>
        <end position="230"/>
    </location>
</feature>
<evidence type="ECO:0000259" key="4">
    <source>
        <dbReference type="Pfam" id="PF04851"/>
    </source>
</evidence>
<evidence type="ECO:0000256" key="2">
    <source>
        <dbReference type="ARBA" id="ARBA00022722"/>
    </source>
</evidence>
<dbReference type="GO" id="GO:0005829">
    <property type="term" value="C:cytosol"/>
    <property type="evidence" value="ECO:0007669"/>
    <property type="project" value="TreeGrafter"/>
</dbReference>
<dbReference type="Pfam" id="PF08774">
    <property type="entry name" value="VRR_NUC"/>
    <property type="match status" value="1"/>
</dbReference>
<dbReference type="HOGENOM" id="CLU_011799_1_0_6"/>
<dbReference type="GO" id="GO:0003677">
    <property type="term" value="F:DNA binding"/>
    <property type="evidence" value="ECO:0007669"/>
    <property type="project" value="InterPro"/>
</dbReference>
<dbReference type="Gene3D" id="3.40.50.300">
    <property type="entry name" value="P-loop containing nucleotide triphosphate hydrolases"/>
    <property type="match status" value="2"/>
</dbReference>
<dbReference type="CDD" id="cd18785">
    <property type="entry name" value="SF2_C"/>
    <property type="match status" value="1"/>
</dbReference>
<protein>
    <submittedName>
        <fullName evidence="6">DNA restriction enzyme</fullName>
    </submittedName>
</protein>
<keyword evidence="3" id="KW-0378">Hydrolase</keyword>
<evidence type="ECO:0000256" key="1">
    <source>
        <dbReference type="ARBA" id="ARBA00001946"/>
    </source>
</evidence>
<dbReference type="EMBL" id="CP001363">
    <property type="protein sequence ID" value="ACY86938.1"/>
    <property type="molecule type" value="Genomic_DNA"/>
</dbReference>
<dbReference type="SUPFAM" id="SSF52540">
    <property type="entry name" value="P-loop containing nucleoside triphosphate hydrolases"/>
    <property type="match status" value="2"/>
</dbReference>
<dbReference type="InterPro" id="IPR027417">
    <property type="entry name" value="P-loop_NTPase"/>
</dbReference>
<organism evidence="6 7">
    <name type="scientific">Salmonella typhimurium (strain 14028s / SGSC 2262)</name>
    <dbReference type="NCBI Taxonomy" id="588858"/>
    <lineage>
        <taxon>Bacteria</taxon>
        <taxon>Pseudomonadati</taxon>
        <taxon>Pseudomonadota</taxon>
        <taxon>Gammaproteobacteria</taxon>
        <taxon>Enterobacterales</taxon>
        <taxon>Enterobacteriaceae</taxon>
        <taxon>Salmonella</taxon>
    </lineage>
</organism>
<dbReference type="PANTHER" id="PTHR47396">
    <property type="entry name" value="TYPE I RESTRICTION ENZYME ECOKI R PROTEIN"/>
    <property type="match status" value="1"/>
</dbReference>
<dbReference type="GO" id="GO:0005524">
    <property type="term" value="F:ATP binding"/>
    <property type="evidence" value="ECO:0007669"/>
    <property type="project" value="InterPro"/>
</dbReference>
<keyword evidence="2" id="KW-0540">Nuclease</keyword>
<dbReference type="PANTHER" id="PTHR47396:SF1">
    <property type="entry name" value="ATP-DEPENDENT HELICASE IRC3-RELATED"/>
    <property type="match status" value="1"/>
</dbReference>
<dbReference type="GO" id="GO:0004518">
    <property type="term" value="F:nuclease activity"/>
    <property type="evidence" value="ECO:0007669"/>
    <property type="project" value="UniProtKB-KW"/>
</dbReference>
<dbReference type="PATRIC" id="fig|588858.6.peg.511"/>
<keyword evidence="7" id="KW-1185">Reference proteome</keyword>
<dbReference type="GO" id="GO:0016788">
    <property type="term" value="F:hydrolase activity, acting on ester bonds"/>
    <property type="evidence" value="ECO:0007669"/>
    <property type="project" value="InterPro"/>
</dbReference>
<reference evidence="6 7" key="1">
    <citation type="journal article" date="2010" name="J. Bacteriol.">
        <title>Short-term signatures of evolutionary change in the Salmonella enterica serovar typhimurium 14028 genome.</title>
        <authorList>
            <person name="Jarvik T."/>
            <person name="Smillie C."/>
            <person name="Groisman E.A."/>
            <person name="Ochman H."/>
        </authorList>
    </citation>
    <scope>NUCLEOTIDE SEQUENCE [LARGE SCALE GENOMIC DNA]</scope>
    <source>
        <strain evidence="7">14028s / SGSC 2262</strain>
    </source>
</reference>